<feature type="transmembrane region" description="Helical" evidence="6">
    <location>
        <begin position="444"/>
        <end position="467"/>
    </location>
</feature>
<dbReference type="EMBL" id="HG937694">
    <property type="protein sequence ID" value="CDP37289.1"/>
    <property type="molecule type" value="Genomic_DNA"/>
</dbReference>
<dbReference type="GO" id="GO:0022857">
    <property type="term" value="F:transmembrane transporter activity"/>
    <property type="evidence" value="ECO:0007669"/>
    <property type="project" value="InterPro"/>
</dbReference>
<dbReference type="InterPro" id="IPR002293">
    <property type="entry name" value="AA/rel_permease1"/>
</dbReference>
<accession>A0A060T928</accession>
<dbReference type="PIRSF" id="PIRSF006060">
    <property type="entry name" value="AA_transporter"/>
    <property type="match status" value="1"/>
</dbReference>
<feature type="transmembrane region" description="Helical" evidence="6">
    <location>
        <begin position="479"/>
        <end position="500"/>
    </location>
</feature>
<feature type="transmembrane region" description="Helical" evidence="6">
    <location>
        <begin position="243"/>
        <end position="260"/>
    </location>
</feature>
<comment type="subcellular location">
    <subcellularLocation>
        <location evidence="1">Membrane</location>
        <topology evidence="1">Multi-pass membrane protein</topology>
    </subcellularLocation>
</comment>
<feature type="transmembrane region" description="Helical" evidence="6">
    <location>
        <begin position="81"/>
        <end position="106"/>
    </location>
</feature>
<feature type="transmembrane region" description="Helical" evidence="6">
    <location>
        <begin position="168"/>
        <end position="187"/>
    </location>
</feature>
<keyword evidence="4 6" id="KW-1133">Transmembrane helix</keyword>
<proteinExistence type="predicted"/>
<dbReference type="PANTHER" id="PTHR45649:SF13">
    <property type="entry name" value="THIAMINE TRANSPORTER THI9"/>
    <property type="match status" value="1"/>
</dbReference>
<dbReference type="Pfam" id="PF13520">
    <property type="entry name" value="AA_permease_2"/>
    <property type="match status" value="1"/>
</dbReference>
<dbReference type="PhylomeDB" id="A0A060T928"/>
<evidence type="ECO:0000313" key="7">
    <source>
        <dbReference type="EMBL" id="CDP37289.1"/>
    </source>
</evidence>
<feature type="transmembrane region" description="Helical" evidence="6">
    <location>
        <begin position="332"/>
        <end position="353"/>
    </location>
</feature>
<evidence type="ECO:0000256" key="4">
    <source>
        <dbReference type="ARBA" id="ARBA00022989"/>
    </source>
</evidence>
<sequence length="530" mass="57669">MQKEEPIANEVLSDMESDVSEEKILNRLGYKQSLERCYSFFENFSASFTAVNVMSGMRTTFTFGMALGGPQAYWATCSSSVLILITAAVLAETCSALPAAGSIYFWAAASGGPRFGRLFGYVVAWWSTTAWISFVASSAQVCANFLFSEAAVFGLSWNTDTSNVRFRAVQWIVSEAILLVCFAINYMPPKMYRWVFRVGVLIVFVDFFLNIIWLPIGVSQTYGFQDADWVFTKFENLTGGPDAWAWMLCYFATGGVQIGFDASGHVAEETKSASSVAAKGLFWSAVTSVAMACPIALLLLFCSPSLDQIFSLTAPQPFVQVYALALGQRAHIAATVISVFSVLASATVSIVAASRLVYAIARDGVLPFSSWIGQINPKTHQPQNAVTTMYIVAAVLLCSILPSSMAFQSLVSCAAVPTVAAWGLISFGRLFLSDLKQHKPKFNLGILSKPFLVVSLLWNTFMAAVLFSPQEFPVSSQNFNYAPVVMGIVTIFALLCYFIIPEDKWLRNIPAVKQEPDAASAVSASADSTD</sequence>
<dbReference type="PANTHER" id="PTHR45649">
    <property type="entry name" value="AMINO-ACID PERMEASE BAT1"/>
    <property type="match status" value="1"/>
</dbReference>
<keyword evidence="2" id="KW-0813">Transport</keyword>
<reference evidence="7" key="2">
    <citation type="submission" date="2014-06" db="EMBL/GenBank/DDBJ databases">
        <title>The complete genome of Blastobotrys (Arxula) adeninivorans LS3 - a yeast of biotechnological interest.</title>
        <authorList>
            <person name="Kunze G."/>
            <person name="Gaillardin C."/>
            <person name="Czernicka M."/>
            <person name="Durrens P."/>
            <person name="Martin T."/>
            <person name="Boer E."/>
            <person name="Gabaldon T."/>
            <person name="Cruz J."/>
            <person name="Talla E."/>
            <person name="Marck C."/>
            <person name="Goffeau A."/>
            <person name="Barbe V."/>
            <person name="Baret P."/>
            <person name="Baronian K."/>
            <person name="Beier S."/>
            <person name="Bleykasten C."/>
            <person name="Bode R."/>
            <person name="Casaregola S."/>
            <person name="Despons L."/>
            <person name="Fairhead C."/>
            <person name="Giersberg M."/>
            <person name="Gierski P."/>
            <person name="Hahnel U."/>
            <person name="Hartmann A."/>
            <person name="Jankowska D."/>
            <person name="Jubin C."/>
            <person name="Jung P."/>
            <person name="Lafontaine I."/>
            <person name="Leh-Louis V."/>
            <person name="Lemaire M."/>
            <person name="Marcet-Houben M."/>
            <person name="Mascher M."/>
            <person name="Morel G."/>
            <person name="Richard G.-F."/>
            <person name="Riechen J."/>
            <person name="Sacerdot C."/>
            <person name="Sarkar A."/>
            <person name="Savel G."/>
            <person name="Schacherer J."/>
            <person name="Sherman D."/>
            <person name="Straub M.-L."/>
            <person name="Stein N."/>
            <person name="Thierry A."/>
            <person name="Trautwein-Schult A."/>
            <person name="Westhof E."/>
            <person name="Worch S."/>
            <person name="Dujon B."/>
            <person name="Souciet J.-L."/>
            <person name="Wincker P."/>
            <person name="Scholz U."/>
            <person name="Neuveglise N."/>
        </authorList>
    </citation>
    <scope>NUCLEOTIDE SEQUENCE</scope>
    <source>
        <strain evidence="7">LS3</strain>
    </source>
</reference>
<dbReference type="Gene3D" id="1.20.1740.10">
    <property type="entry name" value="Amino acid/polyamine transporter I"/>
    <property type="match status" value="1"/>
</dbReference>
<feature type="transmembrane region" description="Helical" evidence="6">
    <location>
        <begin position="118"/>
        <end position="148"/>
    </location>
</feature>
<protein>
    <submittedName>
        <fullName evidence="7">ARAD1D08074p</fullName>
    </submittedName>
</protein>
<keyword evidence="5 6" id="KW-0472">Membrane</keyword>
<feature type="transmembrane region" description="Helical" evidence="6">
    <location>
        <begin position="409"/>
        <end position="432"/>
    </location>
</feature>
<name>A0A060T928_BLAAD</name>
<feature type="transmembrane region" description="Helical" evidence="6">
    <location>
        <begin position="385"/>
        <end position="403"/>
    </location>
</feature>
<organism evidence="7">
    <name type="scientific">Blastobotrys adeninivorans</name>
    <name type="common">Yeast</name>
    <name type="synonym">Arxula adeninivorans</name>
    <dbReference type="NCBI Taxonomy" id="409370"/>
    <lineage>
        <taxon>Eukaryota</taxon>
        <taxon>Fungi</taxon>
        <taxon>Dikarya</taxon>
        <taxon>Ascomycota</taxon>
        <taxon>Saccharomycotina</taxon>
        <taxon>Dipodascomycetes</taxon>
        <taxon>Dipodascales</taxon>
        <taxon>Trichomonascaceae</taxon>
        <taxon>Blastobotrys</taxon>
    </lineage>
</organism>
<dbReference type="GO" id="GO:0016020">
    <property type="term" value="C:membrane"/>
    <property type="evidence" value="ECO:0007669"/>
    <property type="project" value="UniProtKB-SubCell"/>
</dbReference>
<keyword evidence="3 6" id="KW-0812">Transmembrane</keyword>
<evidence type="ECO:0000256" key="2">
    <source>
        <dbReference type="ARBA" id="ARBA00022448"/>
    </source>
</evidence>
<evidence type="ECO:0000256" key="3">
    <source>
        <dbReference type="ARBA" id="ARBA00022692"/>
    </source>
</evidence>
<feature type="transmembrane region" description="Helical" evidence="6">
    <location>
        <begin position="194"/>
        <end position="216"/>
    </location>
</feature>
<dbReference type="AlphaFoldDB" id="A0A060T928"/>
<evidence type="ECO:0000256" key="1">
    <source>
        <dbReference type="ARBA" id="ARBA00004141"/>
    </source>
</evidence>
<evidence type="ECO:0000256" key="5">
    <source>
        <dbReference type="ARBA" id="ARBA00023136"/>
    </source>
</evidence>
<reference evidence="7" key="1">
    <citation type="submission" date="2014-02" db="EMBL/GenBank/DDBJ databases">
        <authorList>
            <person name="Genoscope - CEA"/>
        </authorList>
    </citation>
    <scope>NUCLEOTIDE SEQUENCE</scope>
    <source>
        <strain evidence="7">LS3</strain>
    </source>
</reference>
<gene>
    <name evidence="7" type="ORF">GNLVRS02_ARAD1D08074g</name>
</gene>
<evidence type="ECO:0000256" key="6">
    <source>
        <dbReference type="SAM" id="Phobius"/>
    </source>
</evidence>
<feature type="transmembrane region" description="Helical" evidence="6">
    <location>
        <begin position="281"/>
        <end position="301"/>
    </location>
</feature>